<sequence>MLLSFVTLMAFVTFTAAESTKTKEFSFSTETGEVTAAGVTCKWIEVKPGPNSRERLARGIRLYGCKGISGSLDCGYFGGFPVDCNKDMSYRDYLQDLAVEAMNGGRVCSTPEIIDRHCGQKYRCVHGPCKTKSEL</sequence>
<dbReference type="KEGG" id="lak:106161703"/>
<organism evidence="2 3">
    <name type="scientific">Lingula anatina</name>
    <name type="common">Brachiopod</name>
    <name type="synonym">Lingula unguis</name>
    <dbReference type="NCBI Taxonomy" id="7574"/>
    <lineage>
        <taxon>Eukaryota</taxon>
        <taxon>Metazoa</taxon>
        <taxon>Spiralia</taxon>
        <taxon>Lophotrochozoa</taxon>
        <taxon>Brachiopoda</taxon>
        <taxon>Linguliformea</taxon>
        <taxon>Lingulata</taxon>
        <taxon>Lingulida</taxon>
        <taxon>Linguloidea</taxon>
        <taxon>Lingulidae</taxon>
        <taxon>Lingula</taxon>
    </lineage>
</organism>
<keyword evidence="1" id="KW-0732">Signal</keyword>
<gene>
    <name evidence="3" type="primary">LOC106161703</name>
</gene>
<accession>A0A1S3I8I4</accession>
<reference evidence="3" key="1">
    <citation type="submission" date="2025-08" db="UniProtKB">
        <authorList>
            <consortium name="RefSeq"/>
        </authorList>
    </citation>
    <scope>IDENTIFICATION</scope>
    <source>
        <tissue evidence="3">Gonads</tissue>
    </source>
</reference>
<dbReference type="Proteomes" id="UP000085678">
    <property type="component" value="Unplaced"/>
</dbReference>
<dbReference type="RefSeq" id="XP_013394176.1">
    <property type="nucleotide sequence ID" value="XM_013538722.1"/>
</dbReference>
<keyword evidence="2" id="KW-1185">Reference proteome</keyword>
<proteinExistence type="predicted"/>
<dbReference type="GeneID" id="106161703"/>
<evidence type="ECO:0000313" key="2">
    <source>
        <dbReference type="Proteomes" id="UP000085678"/>
    </source>
</evidence>
<evidence type="ECO:0000313" key="3">
    <source>
        <dbReference type="RefSeq" id="XP_013394176.1"/>
    </source>
</evidence>
<feature type="signal peptide" evidence="1">
    <location>
        <begin position="1"/>
        <end position="17"/>
    </location>
</feature>
<dbReference type="InParanoid" id="A0A1S3I8I4"/>
<name>A0A1S3I8I4_LINAN</name>
<feature type="chain" id="PRO_5010262706" evidence="1">
    <location>
        <begin position="18"/>
        <end position="135"/>
    </location>
</feature>
<dbReference type="AlphaFoldDB" id="A0A1S3I8I4"/>
<protein>
    <submittedName>
        <fullName evidence="3">Uncharacterized protein LOC106161703</fullName>
    </submittedName>
</protein>
<evidence type="ECO:0000256" key="1">
    <source>
        <dbReference type="SAM" id="SignalP"/>
    </source>
</evidence>
<dbReference type="OMA" id="PCERGNC"/>